<dbReference type="Gene3D" id="2.60.40.60">
    <property type="entry name" value="Cadherins"/>
    <property type="match status" value="1"/>
</dbReference>
<dbReference type="Gene3D" id="2.60.40.2030">
    <property type="match status" value="1"/>
</dbReference>
<dbReference type="CDD" id="cd04486">
    <property type="entry name" value="YhcR_OBF_like"/>
    <property type="match status" value="1"/>
</dbReference>
<evidence type="ECO:0000259" key="1">
    <source>
        <dbReference type="PROSITE" id="PS50268"/>
    </source>
</evidence>
<dbReference type="SUPFAM" id="SSF141072">
    <property type="entry name" value="CalX-like"/>
    <property type="match status" value="1"/>
</dbReference>
<dbReference type="GO" id="GO:0016020">
    <property type="term" value="C:membrane"/>
    <property type="evidence" value="ECO:0007669"/>
    <property type="project" value="InterPro"/>
</dbReference>
<dbReference type="InterPro" id="IPR005135">
    <property type="entry name" value="Endo/exonuclease/phosphatase"/>
</dbReference>
<feature type="domain" description="Cadherin" evidence="1">
    <location>
        <begin position="262"/>
        <end position="390"/>
    </location>
</feature>
<organism evidence="2 3">
    <name type="scientific">Sagittula marina</name>
    <dbReference type="NCBI Taxonomy" id="943940"/>
    <lineage>
        <taxon>Bacteria</taxon>
        <taxon>Pseudomonadati</taxon>
        <taxon>Pseudomonadota</taxon>
        <taxon>Alphaproteobacteria</taxon>
        <taxon>Rhodobacterales</taxon>
        <taxon>Roseobacteraceae</taxon>
        <taxon>Sagittula</taxon>
    </lineage>
</organism>
<dbReference type="Pfam" id="PF17963">
    <property type="entry name" value="Big_9"/>
    <property type="match status" value="1"/>
</dbReference>
<accession>A0A7W6GU41</accession>
<dbReference type="Gene3D" id="3.90.930.1">
    <property type="match status" value="1"/>
</dbReference>
<dbReference type="Gene3D" id="2.60.40.2810">
    <property type="match status" value="1"/>
</dbReference>
<dbReference type="CDD" id="cd11304">
    <property type="entry name" value="Cadherin_repeat"/>
    <property type="match status" value="1"/>
</dbReference>
<sequence>MKTANAHSKGFFSDISDWGHSLLLFQQTDWNDFFSQIKRGLAQIFSGKHHGQTTVTETFDADGNLIRVEEVDKRGLTTTTTFDAETGVKTSVTETKRDGRIIETLYDGETGVRTSVTVTDGADNRSWETKEKIYDDDGRLAQFTYTFDNGRVVEQRLRNIDPDAADDATSTASGAAVAVDVLANDIDRNGDVLAVDSFTQGALGTVTLDDNGTADTSDDQLIYTASAGVAGTDSFTYTVSDGDGGTDTATVTVTVTNEAPELSVEAAVSVEEGTTEVAAMIAGTDAEGDTLTYSIAGGADAELFTIDANTGALSFIAAPDFDTPADAGEDNTYDVVIGLSDGVNPTVTQSVAVTVTEAPVVGPERETVAFDLVGSASQGLTSYTNFAPTFNSAGDGFGVYQVGVSGSIPFSLLDDSAGVFASDSLGIIDSAANLDAFFGATDTVNSDTTGPVSATWVFDISGYADLGLNIDFGAMGDFESSDTFTVSYSIDGGETQVAFDFTADEDDSQTYTLAGGAVEVLDDPLVETLTGTTLSNMLQTLSARIEGSGSELALTVTADTNGGTEAFAMQNVTIDGVAQSVTGVIAFDMVDGTSRNLTGTATTAPTFSSPGDGFGIFQVGVGSVPFSLLDDSAGVFAADTLGIVDSATNFGTFFGATDTVNSDNSDPVSYTWSFDVSGATDLSLAIDAGAMGDFESSDVFSIAYSIDGAEAVTLFDFIADEAAAQSYTLAGGTVVSLDDPLIETTTGLSLTNVFQTLEADLAGTGSTLEVIVTADTNGGTEAFALQNLLITGTTGGGGTPVAPTYAVATSDTQGFEGGSFAFTVTRSGDTSVAGSVEYTIGGDVDADDISGALAGTVDFAAGQTSATVTVNTLDDDLSEALETLSLTLSNPVEGTITTASASVSVQDNDTITLISAVQGAGDVSGFVGQDVTVSAVVTYTFRDGFFVQEEVTDSDGNPITSEGIFVFTDSLPSVALGDLVQVTGGVSERFERTQITATDIVTVSSGNAIPDYTSISLDPASAPNFESLEGMLVSVDSGTSDPLTLITNFNLDRFGEFWVSAGGQTQPTQLFDAQTELAEVQALMEANENARLLIDDGSSTSNPTEFQYIPNTTDGDNGNGYLDAGDTFTADGATFRIGTEFTAPLTGVMDYAFSEYRLQLDDMVQIDESTNSGARPVDAPDVGGNVQVASFNVLNFFTSLSDAEANNPAGQARGAASEADLMRQAEKLANAILDSGAEVVALQELENNGAEALTYLLSALEAEALERGVTDQYDWSAVATDAGTFSGPYGGDAITTGVIYNAAAVALNDADYHVFHEPSGAVTAELAGLSADQFNRPAIGATFTHLDTGETFTVVSVHFKSKGDSGLASAVSAADAAVAAGTASADQIALLSDPNVDQGNGQGYWNQVRTDAAEELMAWLEGTNADPADNFLGTGVENGEFLILGDFNAYAEEDPTQVFSDDADYVDLLEFYVGTENAYSYVFDGQAGALDQAIATDDLALSITGAAEWHINAAEPDLLSYSSAFNDERFYSDDVFAASDHDPVIVGLQLEAAVA</sequence>
<protein>
    <recommendedName>
        <fullName evidence="1">Cadherin domain-containing protein</fullName>
    </recommendedName>
</protein>
<dbReference type="InterPro" id="IPR036691">
    <property type="entry name" value="Endo/exonu/phosph_ase_sf"/>
</dbReference>
<evidence type="ECO:0000313" key="3">
    <source>
        <dbReference type="Proteomes" id="UP000541426"/>
    </source>
</evidence>
<proteinExistence type="predicted"/>
<name>A0A7W6GU41_9RHOB</name>
<dbReference type="GO" id="GO:0005509">
    <property type="term" value="F:calcium ion binding"/>
    <property type="evidence" value="ECO:0007669"/>
    <property type="project" value="InterPro"/>
</dbReference>
<dbReference type="PROSITE" id="PS50268">
    <property type="entry name" value="CADHERIN_2"/>
    <property type="match status" value="1"/>
</dbReference>
<dbReference type="Pfam" id="PF03372">
    <property type="entry name" value="Exo_endo_phos"/>
    <property type="match status" value="1"/>
</dbReference>
<dbReference type="InterPro" id="IPR038081">
    <property type="entry name" value="CalX-like_sf"/>
</dbReference>
<dbReference type="GO" id="GO:0003824">
    <property type="term" value="F:catalytic activity"/>
    <property type="evidence" value="ECO:0007669"/>
    <property type="project" value="InterPro"/>
</dbReference>
<dbReference type="SUPFAM" id="SSF49313">
    <property type="entry name" value="Cadherin-like"/>
    <property type="match status" value="1"/>
</dbReference>
<dbReference type="Gene3D" id="3.60.10.10">
    <property type="entry name" value="Endonuclease/exonuclease/phosphatase"/>
    <property type="match status" value="1"/>
</dbReference>
<gene>
    <name evidence="2" type="ORF">GGQ68_002247</name>
</gene>
<dbReference type="Proteomes" id="UP000541426">
    <property type="component" value="Unassembled WGS sequence"/>
</dbReference>
<dbReference type="GO" id="GO:0007156">
    <property type="term" value="P:homophilic cell adhesion via plasma membrane adhesion molecules"/>
    <property type="evidence" value="ECO:0007669"/>
    <property type="project" value="InterPro"/>
</dbReference>
<dbReference type="PANTHER" id="PTHR42834">
    <property type="entry name" value="ENDONUCLEASE/EXONUCLEASE/PHOSPHATASE FAMILY PROTEIN (AFU_ORTHOLOGUE AFUA_3G09210)"/>
    <property type="match status" value="1"/>
</dbReference>
<dbReference type="SUPFAM" id="SSF56219">
    <property type="entry name" value="DNase I-like"/>
    <property type="match status" value="1"/>
</dbReference>
<comment type="caution">
    <text evidence="2">The sequence shown here is derived from an EMBL/GenBank/DDBJ whole genome shotgun (WGS) entry which is preliminary data.</text>
</comment>
<dbReference type="InterPro" id="IPR015919">
    <property type="entry name" value="Cadherin-like_sf"/>
</dbReference>
<keyword evidence="3" id="KW-1185">Reference proteome</keyword>
<dbReference type="EMBL" id="JACIEJ010000005">
    <property type="protein sequence ID" value="MBB3985909.1"/>
    <property type="molecule type" value="Genomic_DNA"/>
</dbReference>
<reference evidence="2 3" key="1">
    <citation type="submission" date="2020-08" db="EMBL/GenBank/DDBJ databases">
        <title>Genomic Encyclopedia of Type Strains, Phase IV (KMG-IV): sequencing the most valuable type-strain genomes for metagenomic binning, comparative biology and taxonomic classification.</title>
        <authorList>
            <person name="Goeker M."/>
        </authorList>
    </citation>
    <scope>NUCLEOTIDE SEQUENCE [LARGE SCALE GENOMIC DNA]</scope>
    <source>
        <strain evidence="2 3">DSM 102235</strain>
    </source>
</reference>
<dbReference type="InterPro" id="IPR002126">
    <property type="entry name" value="Cadherin-like_dom"/>
</dbReference>
<dbReference type="NCBIfam" id="NF033681">
    <property type="entry name" value="ExeM_NucH_DNase"/>
    <property type="match status" value="1"/>
</dbReference>
<dbReference type="InterPro" id="IPR047971">
    <property type="entry name" value="ExeM-like"/>
</dbReference>
<dbReference type="PANTHER" id="PTHR42834:SF1">
    <property type="entry name" value="ENDONUCLEASE_EXONUCLEASE_PHOSPHATASE FAMILY PROTEIN (AFU_ORTHOLOGUE AFUA_3G09210)"/>
    <property type="match status" value="1"/>
</dbReference>
<evidence type="ECO:0000313" key="2">
    <source>
        <dbReference type="EMBL" id="MBB3985909.1"/>
    </source>
</evidence>